<dbReference type="PROSITE" id="PS50294">
    <property type="entry name" value="WD_REPEATS_REGION"/>
    <property type="match status" value="5"/>
</dbReference>
<dbReference type="PROSITE" id="PS50082">
    <property type="entry name" value="WD_REPEATS_2"/>
    <property type="match status" value="5"/>
</dbReference>
<evidence type="ECO:0000256" key="3">
    <source>
        <dbReference type="PROSITE-ProRule" id="PRU00221"/>
    </source>
</evidence>
<dbReference type="InterPro" id="IPR001680">
    <property type="entry name" value="WD40_rpt"/>
</dbReference>
<dbReference type="InterPro" id="IPR050349">
    <property type="entry name" value="WD_LIS1/nudF_dynein_reg"/>
</dbReference>
<keyword evidence="6" id="KW-1185">Reference proteome</keyword>
<dbReference type="PROSITE" id="PS00678">
    <property type="entry name" value="WD_REPEATS_1"/>
    <property type="match status" value="3"/>
</dbReference>
<proteinExistence type="predicted"/>
<feature type="repeat" description="WD" evidence="3">
    <location>
        <begin position="492"/>
        <end position="533"/>
    </location>
</feature>
<feature type="region of interest" description="Disordered" evidence="4">
    <location>
        <begin position="160"/>
        <end position="193"/>
    </location>
</feature>
<dbReference type="EMBL" id="CADCXV010000977">
    <property type="protein sequence ID" value="CAB0039709.1"/>
    <property type="molecule type" value="Genomic_DNA"/>
</dbReference>
<evidence type="ECO:0000256" key="2">
    <source>
        <dbReference type="ARBA" id="ARBA00022737"/>
    </source>
</evidence>
<dbReference type="InterPro" id="IPR015943">
    <property type="entry name" value="WD40/YVTN_repeat-like_dom_sf"/>
</dbReference>
<keyword evidence="1 3" id="KW-0853">WD repeat</keyword>
<dbReference type="PANTHER" id="PTHR44129">
    <property type="entry name" value="WD REPEAT-CONTAINING PROTEIN POP1"/>
    <property type="match status" value="1"/>
</dbReference>
<dbReference type="InterPro" id="IPR019775">
    <property type="entry name" value="WD40_repeat_CS"/>
</dbReference>
<feature type="compositionally biased region" description="Basic and acidic residues" evidence="4">
    <location>
        <begin position="18"/>
        <end position="27"/>
    </location>
</feature>
<feature type="repeat" description="WD" evidence="3">
    <location>
        <begin position="202"/>
        <end position="243"/>
    </location>
</feature>
<dbReference type="InterPro" id="IPR020472">
    <property type="entry name" value="WD40_PAC1"/>
</dbReference>
<dbReference type="CDD" id="cd00200">
    <property type="entry name" value="WD40"/>
    <property type="match status" value="1"/>
</dbReference>
<evidence type="ECO:0000313" key="6">
    <source>
        <dbReference type="Proteomes" id="UP000479190"/>
    </source>
</evidence>
<accession>A0A6H5IUY4</accession>
<feature type="compositionally biased region" description="Basic residues" evidence="4">
    <location>
        <begin position="646"/>
        <end position="655"/>
    </location>
</feature>
<organism evidence="5 6">
    <name type="scientific">Trichogramma brassicae</name>
    <dbReference type="NCBI Taxonomy" id="86971"/>
    <lineage>
        <taxon>Eukaryota</taxon>
        <taxon>Metazoa</taxon>
        <taxon>Ecdysozoa</taxon>
        <taxon>Arthropoda</taxon>
        <taxon>Hexapoda</taxon>
        <taxon>Insecta</taxon>
        <taxon>Pterygota</taxon>
        <taxon>Neoptera</taxon>
        <taxon>Endopterygota</taxon>
        <taxon>Hymenoptera</taxon>
        <taxon>Apocrita</taxon>
        <taxon>Proctotrupomorpha</taxon>
        <taxon>Chalcidoidea</taxon>
        <taxon>Trichogrammatidae</taxon>
        <taxon>Trichogramma</taxon>
    </lineage>
</organism>
<gene>
    <name evidence="5" type="ORF">TBRA_LOCUS11447</name>
</gene>
<name>A0A6H5IUY4_9HYME</name>
<protein>
    <recommendedName>
        <fullName evidence="7">WD repeat-containing protein 55 homolog</fullName>
    </recommendedName>
</protein>
<dbReference type="Proteomes" id="UP000479190">
    <property type="component" value="Unassembled WGS sequence"/>
</dbReference>
<feature type="repeat" description="WD" evidence="3">
    <location>
        <begin position="284"/>
        <end position="324"/>
    </location>
</feature>
<dbReference type="Gene3D" id="2.130.10.10">
    <property type="entry name" value="YVTN repeat-like/Quinoprotein amine dehydrogenase"/>
    <property type="match status" value="3"/>
</dbReference>
<dbReference type="SUPFAM" id="SSF50978">
    <property type="entry name" value="WD40 repeat-like"/>
    <property type="match status" value="1"/>
</dbReference>
<feature type="region of interest" description="Disordered" evidence="4">
    <location>
        <begin position="596"/>
        <end position="623"/>
    </location>
</feature>
<reference evidence="5 6" key="1">
    <citation type="submission" date="2020-02" db="EMBL/GenBank/DDBJ databases">
        <authorList>
            <person name="Ferguson B K."/>
        </authorList>
    </citation>
    <scope>NUCLEOTIDE SEQUENCE [LARGE SCALE GENOMIC DNA]</scope>
</reference>
<dbReference type="InterPro" id="IPR036322">
    <property type="entry name" value="WD40_repeat_dom_sf"/>
</dbReference>
<feature type="region of interest" description="Disordered" evidence="4">
    <location>
        <begin position="1"/>
        <end position="29"/>
    </location>
</feature>
<dbReference type="OrthoDB" id="10064100at2759"/>
<dbReference type="SMART" id="SM00320">
    <property type="entry name" value="WD40"/>
    <property type="match status" value="5"/>
</dbReference>
<evidence type="ECO:0000256" key="1">
    <source>
        <dbReference type="ARBA" id="ARBA00022574"/>
    </source>
</evidence>
<feature type="compositionally biased region" description="Low complexity" evidence="4">
    <location>
        <begin position="161"/>
        <end position="193"/>
    </location>
</feature>
<feature type="repeat" description="WD" evidence="3">
    <location>
        <begin position="336"/>
        <end position="377"/>
    </location>
</feature>
<evidence type="ECO:0000313" key="5">
    <source>
        <dbReference type="EMBL" id="CAB0039709.1"/>
    </source>
</evidence>
<dbReference type="AlphaFoldDB" id="A0A6H5IUY4"/>
<feature type="non-terminal residue" evidence="5">
    <location>
        <position position="1"/>
    </location>
</feature>
<dbReference type="PRINTS" id="PR00320">
    <property type="entry name" value="GPROTEINBRPT"/>
</dbReference>
<evidence type="ECO:0008006" key="7">
    <source>
        <dbReference type="Google" id="ProtNLM"/>
    </source>
</evidence>
<feature type="repeat" description="WD" evidence="3">
    <location>
        <begin position="379"/>
        <end position="420"/>
    </location>
</feature>
<sequence length="866" mass="96657">RQAGNDEPVHGRRAGLADPDRPHERHQFGGLCRRQYPRHWLRMLSAARGRDTVHLLHARLQLAADELHPGRTAAVLLQRDHRVVPVAQPVHQHVRPGGRRARPRRLLRLLAGPGGHEQRALLQALPAADLRQRQSRQALGGEGDAGQDRGPADERLDRALSRPSRSTAAPSPASASAATACTPRAAASTRPASCGRSVVSVLTGHSRYVACCAFSRNGNMLATGSNDKKVIVWDLTGNLSLDSEVLRHNGGVKLHNSEKSLIQETDVVKHAETSGNDVKLIQKLDEHNGAVNSVCMFGNRLVASASSDKLVRVWSVKYDEEGESMDVFQEMSYNPLDGHTFSVNFVEFSPCGTKLASCSMDGNTIIWDIETGTQVRTSFVNSGTAVRVCRWSPDGSKIATAGDDEKTIVWDLETMDETRLAYIRELASINCRKICQKQTMLVYALPRKNYFNRRYEIQFDRTARAQTSNGSSFAEQFRSSLKLPLSEPFSVLEGHAEAITAIAFTPDSRYIATACNEGTWRLYDARAQESGPALLCCDSSHDLGVQSCDFSPTTGPFTMTGKSRSSRIEIVLYDCVVRRLEGRELGRGQGVLSAGQLRQRLAHPPLEDHRHRRGAGSAAAGQLGRWQRQQWQLDRAPDLQGEAPIRRPRRQRHVRQILTGARRDPRQRRDRQDGSTLERSHWDLSTCSRKPRKSRDHLCLFRRHLLLFDGLADLVFSRANPKTLIPERNGFLHRRPIGRATRITRRRINNQFLSVSISYDPYTDWSASSNAPRWDKPHFVTRCIRGASSSGSPQKQGALLYLCPRRNEQQVRRRGLRRRIQGHAALLYNAGCGASVVVLMRPMPHCLFLQSTQRAAAWGTSRVSSL</sequence>
<dbReference type="Pfam" id="PF00400">
    <property type="entry name" value="WD40"/>
    <property type="match status" value="5"/>
</dbReference>
<evidence type="ECO:0000256" key="4">
    <source>
        <dbReference type="SAM" id="MobiDB-lite"/>
    </source>
</evidence>
<keyword evidence="2" id="KW-0677">Repeat</keyword>
<feature type="region of interest" description="Disordered" evidence="4">
    <location>
        <begin position="638"/>
        <end position="678"/>
    </location>
</feature>